<feature type="domain" description="PASTA" evidence="10">
    <location>
        <begin position="390"/>
        <end position="456"/>
    </location>
</feature>
<dbReference type="AlphaFoldDB" id="A0A6J6IUH9"/>
<evidence type="ECO:0000259" key="10">
    <source>
        <dbReference type="PROSITE" id="PS51178"/>
    </source>
</evidence>
<dbReference type="SMART" id="SM00220">
    <property type="entry name" value="S_TKc"/>
    <property type="match status" value="1"/>
</dbReference>
<evidence type="ECO:0000256" key="1">
    <source>
        <dbReference type="ARBA" id="ARBA00022527"/>
    </source>
</evidence>
<keyword evidence="8" id="KW-0812">Transmembrane</keyword>
<feature type="transmembrane region" description="Helical" evidence="8">
    <location>
        <begin position="358"/>
        <end position="381"/>
    </location>
</feature>
<sequence length="588" mass="61752">MDSVLKSEFLFGNRYRPEALIGRGGMANVYVGTDTRLRRRVAIKALRPDVAVDADSRKRFQREAHSVSAMGHPNIVRVYDAGEQTIPDVSADIPIPFIIMEYIDGKILRRLMDAGAFEPKVAVHIALGILDALDESHRSGIIHRDIKPGNVMITHSGLVKVCDFGIAQAIEDPTNDPSAIVGTAQYFSPEQAKGDIIDGRSDLYSTAVVLFEMVTGTPLFTGDTSVSIAFQHVTQTAPRARSRRPELSPELDMVIAKGLEKDRNARYRTAGEFATALRSLTNLVGGGRADRATRPPETPPVPVSMDATGGPELRGDSQFAVESGLSNNANPNGTHMDLNDLRPLLASDTPPKGNVVRWALLGAAGLLVIASVVVGMMYWVLTLNSGSTIGSLAVAMPDVTTESFDTAESQLTALGLTVVRRVEVSETVPQGTVISTSPEAGVNLAVGEIVTVVESSGKPVAAVPSIDFMTMANATAALEAAGFTVGKVTSGYSPTALVGEVIGSDPEAGAKLSGGSVVDIIVSNGKIEIPDVVGMSVGQATGLLQGSSLQLDVTVMPDATCGGQKIGSQSIKGEAPQHSKISIVYCAG</sequence>
<evidence type="ECO:0000259" key="9">
    <source>
        <dbReference type="PROSITE" id="PS50011"/>
    </source>
</evidence>
<dbReference type="GO" id="GO:0004674">
    <property type="term" value="F:protein serine/threonine kinase activity"/>
    <property type="evidence" value="ECO:0007669"/>
    <property type="project" value="UniProtKB-KW"/>
</dbReference>
<dbReference type="SMART" id="SM00740">
    <property type="entry name" value="PASTA"/>
    <property type="match status" value="3"/>
</dbReference>
<dbReference type="Pfam" id="PF03793">
    <property type="entry name" value="PASTA"/>
    <property type="match status" value="2"/>
</dbReference>
<dbReference type="InterPro" id="IPR005543">
    <property type="entry name" value="PASTA_dom"/>
</dbReference>
<dbReference type="CDD" id="cd06577">
    <property type="entry name" value="PASTA_pknB"/>
    <property type="match status" value="2"/>
</dbReference>
<dbReference type="PROSITE" id="PS00108">
    <property type="entry name" value="PROTEIN_KINASE_ST"/>
    <property type="match status" value="1"/>
</dbReference>
<evidence type="ECO:0000256" key="5">
    <source>
        <dbReference type="ARBA" id="ARBA00022777"/>
    </source>
</evidence>
<keyword evidence="8" id="KW-0472">Membrane</keyword>
<proteinExistence type="predicted"/>
<keyword evidence="8" id="KW-1133">Transmembrane helix</keyword>
<dbReference type="FunFam" id="3.30.200.20:FF:000035">
    <property type="entry name" value="Serine/threonine protein kinase Stk1"/>
    <property type="match status" value="1"/>
</dbReference>
<protein>
    <submittedName>
        <fullName evidence="11">Unannotated protein</fullName>
    </submittedName>
</protein>
<evidence type="ECO:0000313" key="11">
    <source>
        <dbReference type="EMBL" id="CAB4627739.1"/>
    </source>
</evidence>
<evidence type="ECO:0000256" key="7">
    <source>
        <dbReference type="SAM" id="MobiDB-lite"/>
    </source>
</evidence>
<keyword evidence="4" id="KW-0547">Nucleotide-binding</keyword>
<dbReference type="Gene3D" id="3.30.10.20">
    <property type="match status" value="3"/>
</dbReference>
<dbReference type="NCBIfam" id="NF033483">
    <property type="entry name" value="PknB_PASTA_kin"/>
    <property type="match status" value="1"/>
</dbReference>
<dbReference type="InterPro" id="IPR008271">
    <property type="entry name" value="Ser/Thr_kinase_AS"/>
</dbReference>
<dbReference type="GO" id="GO:0005524">
    <property type="term" value="F:ATP binding"/>
    <property type="evidence" value="ECO:0007669"/>
    <property type="project" value="UniProtKB-KW"/>
</dbReference>
<dbReference type="InterPro" id="IPR017441">
    <property type="entry name" value="Protein_kinase_ATP_BS"/>
</dbReference>
<dbReference type="FunFam" id="1.10.510.10:FF:000021">
    <property type="entry name" value="Serine/threonine protein kinase"/>
    <property type="match status" value="1"/>
</dbReference>
<dbReference type="InterPro" id="IPR011009">
    <property type="entry name" value="Kinase-like_dom_sf"/>
</dbReference>
<feature type="region of interest" description="Disordered" evidence="7">
    <location>
        <begin position="286"/>
        <end position="310"/>
    </location>
</feature>
<keyword evidence="3" id="KW-0677">Repeat</keyword>
<dbReference type="Pfam" id="PF00069">
    <property type="entry name" value="Pkinase"/>
    <property type="match status" value="1"/>
</dbReference>
<dbReference type="PROSITE" id="PS00107">
    <property type="entry name" value="PROTEIN_KINASE_ATP"/>
    <property type="match status" value="1"/>
</dbReference>
<feature type="domain" description="Protein kinase" evidence="9">
    <location>
        <begin position="15"/>
        <end position="280"/>
    </location>
</feature>
<dbReference type="EMBL" id="CAEZVJ010000049">
    <property type="protein sequence ID" value="CAB4627739.1"/>
    <property type="molecule type" value="Genomic_DNA"/>
</dbReference>
<dbReference type="PANTHER" id="PTHR43289:SF6">
    <property type="entry name" value="SERINE_THREONINE-PROTEIN KINASE NEKL-3"/>
    <property type="match status" value="1"/>
</dbReference>
<reference evidence="11" key="1">
    <citation type="submission" date="2020-05" db="EMBL/GenBank/DDBJ databases">
        <authorList>
            <person name="Chiriac C."/>
            <person name="Salcher M."/>
            <person name="Ghai R."/>
            <person name="Kavagutti S V."/>
        </authorList>
    </citation>
    <scope>NUCLEOTIDE SEQUENCE</scope>
</reference>
<gene>
    <name evidence="11" type="ORF">UFOPK1961_00562</name>
</gene>
<dbReference type="Gene3D" id="1.10.510.10">
    <property type="entry name" value="Transferase(Phosphotransferase) domain 1"/>
    <property type="match status" value="1"/>
</dbReference>
<organism evidence="11">
    <name type="scientific">freshwater metagenome</name>
    <dbReference type="NCBI Taxonomy" id="449393"/>
    <lineage>
        <taxon>unclassified sequences</taxon>
        <taxon>metagenomes</taxon>
        <taxon>ecological metagenomes</taxon>
    </lineage>
</organism>
<evidence type="ECO:0000256" key="6">
    <source>
        <dbReference type="ARBA" id="ARBA00022840"/>
    </source>
</evidence>
<keyword evidence="2" id="KW-0808">Transferase</keyword>
<dbReference type="CDD" id="cd14014">
    <property type="entry name" value="STKc_PknB_like"/>
    <property type="match status" value="1"/>
</dbReference>
<dbReference type="PANTHER" id="PTHR43289">
    <property type="entry name" value="MITOGEN-ACTIVATED PROTEIN KINASE KINASE KINASE 20-RELATED"/>
    <property type="match status" value="1"/>
</dbReference>
<evidence type="ECO:0000256" key="4">
    <source>
        <dbReference type="ARBA" id="ARBA00022741"/>
    </source>
</evidence>
<dbReference type="Gene3D" id="3.30.200.20">
    <property type="entry name" value="Phosphorylase Kinase, domain 1"/>
    <property type="match status" value="1"/>
</dbReference>
<evidence type="ECO:0000256" key="3">
    <source>
        <dbReference type="ARBA" id="ARBA00022737"/>
    </source>
</evidence>
<evidence type="ECO:0000256" key="2">
    <source>
        <dbReference type="ARBA" id="ARBA00022679"/>
    </source>
</evidence>
<dbReference type="PROSITE" id="PS50011">
    <property type="entry name" value="PROTEIN_KINASE_DOM"/>
    <property type="match status" value="1"/>
</dbReference>
<keyword evidence="1" id="KW-0723">Serine/threonine-protein kinase</keyword>
<keyword evidence="6" id="KW-0067">ATP-binding</keyword>
<feature type="domain" description="PASTA" evidence="10">
    <location>
        <begin position="457"/>
        <end position="524"/>
    </location>
</feature>
<accession>A0A6J6IUH9</accession>
<keyword evidence="5" id="KW-0418">Kinase</keyword>
<dbReference type="PROSITE" id="PS51178">
    <property type="entry name" value="PASTA"/>
    <property type="match status" value="2"/>
</dbReference>
<dbReference type="SUPFAM" id="SSF56112">
    <property type="entry name" value="Protein kinase-like (PK-like)"/>
    <property type="match status" value="1"/>
</dbReference>
<name>A0A6J6IUH9_9ZZZZ</name>
<evidence type="ECO:0000256" key="8">
    <source>
        <dbReference type="SAM" id="Phobius"/>
    </source>
</evidence>
<dbReference type="InterPro" id="IPR000719">
    <property type="entry name" value="Prot_kinase_dom"/>
</dbReference>